<evidence type="ECO:0000313" key="3">
    <source>
        <dbReference type="Proteomes" id="UP000228497"/>
    </source>
</evidence>
<keyword evidence="1" id="KW-0812">Transmembrane</keyword>
<accession>A0A2M7FB87</accession>
<keyword evidence="1" id="KW-0472">Membrane</keyword>
<evidence type="ECO:0000256" key="1">
    <source>
        <dbReference type="SAM" id="Phobius"/>
    </source>
</evidence>
<feature type="transmembrane region" description="Helical" evidence="1">
    <location>
        <begin position="6"/>
        <end position="27"/>
    </location>
</feature>
<proteinExistence type="predicted"/>
<reference evidence="3" key="1">
    <citation type="submission" date="2017-09" db="EMBL/GenBank/DDBJ databases">
        <title>Depth-based differentiation of microbial function through sediment-hosted aquifers and enrichment of novel symbionts in the deep terrestrial subsurface.</title>
        <authorList>
            <person name="Probst A.J."/>
            <person name="Ladd B."/>
            <person name="Jarett J.K."/>
            <person name="Geller-Mcgrath D.E."/>
            <person name="Sieber C.M.K."/>
            <person name="Emerson J.B."/>
            <person name="Anantharaman K."/>
            <person name="Thomas B.C."/>
            <person name="Malmstrom R."/>
            <person name="Stieglmeier M."/>
            <person name="Klingl A."/>
            <person name="Woyke T."/>
            <person name="Ryan C.M."/>
            <person name="Banfield J.F."/>
        </authorList>
    </citation>
    <scope>NUCLEOTIDE SEQUENCE [LARGE SCALE GENOMIC DNA]</scope>
</reference>
<feature type="non-terminal residue" evidence="2">
    <location>
        <position position="80"/>
    </location>
</feature>
<dbReference type="Proteomes" id="UP000228497">
    <property type="component" value="Unassembled WGS sequence"/>
</dbReference>
<comment type="caution">
    <text evidence="2">The sequence shown here is derived from an EMBL/GenBank/DDBJ whole genome shotgun (WGS) entry which is preliminary data.</text>
</comment>
<keyword evidence="1" id="KW-1133">Transmembrane helix</keyword>
<organism evidence="2 3">
    <name type="scientific">Candidatus Kaiserbacteria bacterium CG17_big_fil_post_rev_8_21_14_2_50_51_7</name>
    <dbReference type="NCBI Taxonomy" id="1974613"/>
    <lineage>
        <taxon>Bacteria</taxon>
        <taxon>Candidatus Kaiseribacteriota</taxon>
    </lineage>
</organism>
<dbReference type="AlphaFoldDB" id="A0A2M7FB87"/>
<dbReference type="EMBL" id="PFFD01000174">
    <property type="protein sequence ID" value="PIV86739.1"/>
    <property type="molecule type" value="Genomic_DNA"/>
</dbReference>
<sequence length="80" mass="8851">MDFSFLVNIIALLFSFFVAGAILGAVFSKPIRKKLVALLRLKRFKFLILDKSLHNPIIKPGTNPWTAEAVLNPAAAIIDN</sequence>
<gene>
    <name evidence="2" type="ORF">COW49_03745</name>
</gene>
<name>A0A2M7FB87_9BACT</name>
<protein>
    <submittedName>
        <fullName evidence="2">Uncharacterized protein</fullName>
    </submittedName>
</protein>
<evidence type="ECO:0000313" key="2">
    <source>
        <dbReference type="EMBL" id="PIV86739.1"/>
    </source>
</evidence>